<comment type="caution">
    <text evidence="2">The sequence shown here is derived from an EMBL/GenBank/DDBJ whole genome shotgun (WGS) entry which is preliminary data.</text>
</comment>
<reference evidence="2 3" key="1">
    <citation type="submission" date="2019-03" db="EMBL/GenBank/DDBJ databases">
        <title>Ramlibacter rhizophilus CCTCC AB2015357, whole genome shotgun sequence.</title>
        <authorList>
            <person name="Zhang X."/>
            <person name="Feng G."/>
            <person name="Zhu H."/>
        </authorList>
    </citation>
    <scope>NUCLEOTIDE SEQUENCE [LARGE SCALE GENOMIC DNA]</scope>
    <source>
        <strain evidence="2 3">CCTCC AB2015357</strain>
    </source>
</reference>
<dbReference type="OrthoDB" id="9154761at2"/>
<keyword evidence="3" id="KW-1185">Reference proteome</keyword>
<name>A0A4Z0BS98_9BURK</name>
<dbReference type="RefSeq" id="WP_135284436.1">
    <property type="nucleotide sequence ID" value="NZ_SMLL01000003.1"/>
</dbReference>
<gene>
    <name evidence="2" type="ORF">EZ242_07025</name>
</gene>
<dbReference type="EMBL" id="SMLL01000003">
    <property type="protein sequence ID" value="TFZ01138.1"/>
    <property type="molecule type" value="Genomic_DNA"/>
</dbReference>
<dbReference type="Proteomes" id="UP000297564">
    <property type="component" value="Unassembled WGS sequence"/>
</dbReference>
<accession>A0A4Z0BS98</accession>
<dbReference type="AlphaFoldDB" id="A0A4Z0BS98"/>
<feature type="region of interest" description="Disordered" evidence="1">
    <location>
        <begin position="41"/>
        <end position="143"/>
    </location>
</feature>
<protein>
    <recommendedName>
        <fullName evidence="4">DUF4124 domain-containing protein</fullName>
    </recommendedName>
</protein>
<evidence type="ECO:0000256" key="1">
    <source>
        <dbReference type="SAM" id="MobiDB-lite"/>
    </source>
</evidence>
<organism evidence="2 3">
    <name type="scientific">Ramlibacter rhizophilus</name>
    <dbReference type="NCBI Taxonomy" id="1781167"/>
    <lineage>
        <taxon>Bacteria</taxon>
        <taxon>Pseudomonadati</taxon>
        <taxon>Pseudomonadota</taxon>
        <taxon>Betaproteobacteria</taxon>
        <taxon>Burkholderiales</taxon>
        <taxon>Comamonadaceae</taxon>
        <taxon>Ramlibacter</taxon>
    </lineage>
</organism>
<feature type="compositionally biased region" description="Basic and acidic residues" evidence="1">
    <location>
        <begin position="41"/>
        <end position="79"/>
    </location>
</feature>
<evidence type="ECO:0008006" key="4">
    <source>
        <dbReference type="Google" id="ProtNLM"/>
    </source>
</evidence>
<sequence>MKPRTTLAIALLASTPAWGQAIYRCGNTYADRPCPGARAVEAADERLPEQRAQSERAAQRDARLADTLERDRLRAEKRAQALRPVTVKVRSRTEPARDDSEFDFADDLSLRDQPFVARVPRTAGDTRPGKGRTGKPSDSKHPR</sequence>
<evidence type="ECO:0000313" key="2">
    <source>
        <dbReference type="EMBL" id="TFZ01138.1"/>
    </source>
</evidence>
<evidence type="ECO:0000313" key="3">
    <source>
        <dbReference type="Proteomes" id="UP000297564"/>
    </source>
</evidence>
<proteinExistence type="predicted"/>